<name>A0A0F6TVD8_CITAM</name>
<gene>
    <name evidence="2" type="ORF">F384_13070</name>
</gene>
<feature type="region of interest" description="Disordered" evidence="1">
    <location>
        <begin position="210"/>
        <end position="289"/>
    </location>
</feature>
<feature type="compositionally biased region" description="Pro residues" evidence="1">
    <location>
        <begin position="272"/>
        <end position="281"/>
    </location>
</feature>
<evidence type="ECO:0000313" key="2">
    <source>
        <dbReference type="EMBL" id="AKE59422.1"/>
    </source>
</evidence>
<evidence type="ECO:0000313" key="3">
    <source>
        <dbReference type="Proteomes" id="UP000034085"/>
    </source>
</evidence>
<dbReference type="HOGENOM" id="CLU_632736_0_0_6"/>
<reference evidence="2 3" key="1">
    <citation type="journal article" date="2013" name="Appl. Microbiol. Biotechnol.">
        <title>Glycerol assimilation and production of 1,3-propanediol by Citrobacter amalonaticus Y19.</title>
        <authorList>
            <person name="Ainala S.K."/>
            <person name="Ashok S."/>
            <person name="Ko Y."/>
            <person name="Park S."/>
        </authorList>
    </citation>
    <scope>NUCLEOTIDE SEQUENCE [LARGE SCALE GENOMIC DNA]</scope>
    <source>
        <strain evidence="2 3">Y19</strain>
    </source>
</reference>
<feature type="region of interest" description="Disordered" evidence="1">
    <location>
        <begin position="159"/>
        <end position="197"/>
    </location>
</feature>
<evidence type="ECO:0008006" key="4">
    <source>
        <dbReference type="Google" id="ProtNLM"/>
    </source>
</evidence>
<feature type="compositionally biased region" description="Low complexity" evidence="1">
    <location>
        <begin position="161"/>
        <end position="182"/>
    </location>
</feature>
<evidence type="ECO:0000256" key="1">
    <source>
        <dbReference type="SAM" id="MobiDB-lite"/>
    </source>
</evidence>
<dbReference type="EMBL" id="CP011132">
    <property type="protein sequence ID" value="AKE59422.1"/>
    <property type="molecule type" value="Genomic_DNA"/>
</dbReference>
<feature type="compositionally biased region" description="Polar residues" evidence="1">
    <location>
        <begin position="232"/>
        <end position="245"/>
    </location>
</feature>
<dbReference type="Proteomes" id="UP000034085">
    <property type="component" value="Chromosome"/>
</dbReference>
<organism evidence="2 3">
    <name type="scientific">Citrobacter amalonaticus Y19</name>
    <dbReference type="NCBI Taxonomy" id="1261127"/>
    <lineage>
        <taxon>Bacteria</taxon>
        <taxon>Pseudomonadati</taxon>
        <taxon>Pseudomonadota</taxon>
        <taxon>Gammaproteobacteria</taxon>
        <taxon>Enterobacterales</taxon>
        <taxon>Enterobacteriaceae</taxon>
        <taxon>Citrobacter</taxon>
    </lineage>
</organism>
<dbReference type="PROSITE" id="PS51257">
    <property type="entry name" value="PROKAR_LIPOPROTEIN"/>
    <property type="match status" value="1"/>
</dbReference>
<dbReference type="AlphaFoldDB" id="A0A0F6TVD8"/>
<sequence length="431" mass="47215">MLTTRKLRPQIFRHSLIIVAAITTLTGCDYFSDNWEIESGKCQALSSGQNEIAIVSEGSVGFLKMEKGCPDNLDILGSRFTDIEINGNPYKATLLCSDATGNRRVTMLGTSENSASTLSAQAMREFTGFMGAKVTIEGESSRFYKGNFTKICQRFLPRQTASAPSPSSDNSSLTLGDLLSGGRKNEPAPEPAADPQAQMMAQAGYEKIDGEWRKKSRHPLAVTEQDRAATERIQSQTRHQYQGNGNDMPVSAYGHNAGEKSTPETESSDTPAPTPSVPENPQPSVSHTDAPATVVADCKLTNGKALSVLAQDGFPYTYNLFKKDGTQELELKEGMSGVKAFHYYRELNRGKGELKYLRFNKGKYDYVVVQRYDGETPAFDGIIVFNNGTKIATLACKGAFNNLFSVEQLPKNSHEDSEDIADFIIGYTVRD</sequence>
<accession>A0A0F6TVD8</accession>
<protein>
    <recommendedName>
        <fullName evidence="4">Lipoprotein</fullName>
    </recommendedName>
</protein>
<dbReference type="RefSeq" id="WP_046483389.1">
    <property type="nucleotide sequence ID" value="NZ_CP011132.1"/>
</dbReference>
<proteinExistence type="predicted"/>
<dbReference type="PATRIC" id="fig|1261127.3.peg.2748"/>
<dbReference type="KEGG" id="cama:F384_13070"/>
<dbReference type="OrthoDB" id="6629500at2"/>